<dbReference type="SUPFAM" id="SSF52540">
    <property type="entry name" value="P-loop containing nucleoside triphosphate hydrolases"/>
    <property type="match status" value="1"/>
</dbReference>
<evidence type="ECO:0000256" key="2">
    <source>
        <dbReference type="ARBA" id="ARBA00022741"/>
    </source>
</evidence>
<keyword evidence="4" id="KW-0067">ATP-binding</keyword>
<sequence length="418" mass="49034">MASNKKIEIDGIDGSGKTTVVSMLRNTYPGFEILDRGLMSKLTDIFLDDEPEIVNEFDPETIYIIFDVDLGICINRLIQRGIPRDKYETYGALFGYQKRFRRLAIQFQTYYIDTSDKTVDEVHNLVCEIITNKPDTYKLPNPDMYSEEMFKKLPLLIEGESKEIRIINTKFTLVKYKPTVYSFKSNRAGEIPETDYQRMQMTKFILYILEMESVPHCYWYIGKNYVLCEYLDPKKDIPPVEVVVKKCCIGSDKHRYYKINEKLTRSGERLVDGTNSEYPNIVVRFDYRNPNYVTDDDGKQKRLCDETLCDDLADQMIDVRCAKYLAKKTFNVLDKHFKEMNIYFEDICFMINTCGSSHYSEISQDCGRYKKMDENNMESLDKDIWRAGGSSPLVLEKWRKMTEITKTYVKSIYHNLAK</sequence>
<gene>
    <name evidence="6" type="ORF">Satyrvirus1_63</name>
</gene>
<name>A0A3G5ACU7_9VIRU</name>
<dbReference type="Gene3D" id="3.30.200.20">
    <property type="entry name" value="Phosphorylase Kinase, domain 1"/>
    <property type="match status" value="1"/>
</dbReference>
<proteinExistence type="predicted"/>
<dbReference type="Gene3D" id="3.40.50.300">
    <property type="entry name" value="P-loop containing nucleotide triphosphate hydrolases"/>
    <property type="match status" value="1"/>
</dbReference>
<dbReference type="GO" id="GO:0016874">
    <property type="term" value="F:ligase activity"/>
    <property type="evidence" value="ECO:0007669"/>
    <property type="project" value="UniProtKB-KW"/>
</dbReference>
<evidence type="ECO:0000256" key="4">
    <source>
        <dbReference type="ARBA" id="ARBA00022840"/>
    </source>
</evidence>
<reference evidence="6" key="1">
    <citation type="submission" date="2018-10" db="EMBL/GenBank/DDBJ databases">
        <title>Hidden diversity of soil giant viruses.</title>
        <authorList>
            <person name="Schulz F."/>
            <person name="Alteio L."/>
            <person name="Goudeau D."/>
            <person name="Ryan E.M."/>
            <person name="Malmstrom R.R."/>
            <person name="Blanchard J."/>
            <person name="Woyke T."/>
        </authorList>
    </citation>
    <scope>NUCLEOTIDE SEQUENCE</scope>
    <source>
        <strain evidence="6">SAV1</strain>
    </source>
</reference>
<evidence type="ECO:0000313" key="6">
    <source>
        <dbReference type="EMBL" id="AYV84977.1"/>
    </source>
</evidence>
<dbReference type="GO" id="GO:0005524">
    <property type="term" value="F:ATP binding"/>
    <property type="evidence" value="ECO:0007669"/>
    <property type="project" value="UniProtKB-KW"/>
</dbReference>
<dbReference type="GO" id="GO:0006164">
    <property type="term" value="P:purine nucleotide biosynthetic process"/>
    <property type="evidence" value="ECO:0007669"/>
    <property type="project" value="UniProtKB-KW"/>
</dbReference>
<evidence type="ECO:0000256" key="3">
    <source>
        <dbReference type="ARBA" id="ARBA00022755"/>
    </source>
</evidence>
<protein>
    <recommendedName>
        <fullName evidence="5">SAICAR synthetase/ADE2 N-terminal domain-containing protein</fullName>
    </recommendedName>
</protein>
<dbReference type="InterPro" id="IPR027417">
    <property type="entry name" value="P-loop_NTPase"/>
</dbReference>
<feature type="domain" description="SAICAR synthetase/ADE2 N-terminal" evidence="5">
    <location>
        <begin position="156"/>
        <end position="388"/>
    </location>
</feature>
<evidence type="ECO:0000259" key="5">
    <source>
        <dbReference type="Pfam" id="PF01259"/>
    </source>
</evidence>
<accession>A0A3G5ACU7</accession>
<dbReference type="Pfam" id="PF01259">
    <property type="entry name" value="SAICAR_synt"/>
    <property type="match status" value="1"/>
</dbReference>
<keyword evidence="3" id="KW-0658">Purine biosynthesis</keyword>
<keyword evidence="2" id="KW-0547">Nucleotide-binding</keyword>
<dbReference type="Gene3D" id="3.30.470.20">
    <property type="entry name" value="ATP-grasp fold, B domain"/>
    <property type="match status" value="1"/>
</dbReference>
<keyword evidence="1" id="KW-0436">Ligase</keyword>
<dbReference type="SUPFAM" id="SSF56104">
    <property type="entry name" value="SAICAR synthase-like"/>
    <property type="match status" value="1"/>
</dbReference>
<dbReference type="InterPro" id="IPR028923">
    <property type="entry name" value="SAICAR_synt/ADE2_N"/>
</dbReference>
<dbReference type="EMBL" id="MK072437">
    <property type="protein sequence ID" value="AYV84977.1"/>
    <property type="molecule type" value="Genomic_DNA"/>
</dbReference>
<organism evidence="6">
    <name type="scientific">Satyrvirus sp</name>
    <dbReference type="NCBI Taxonomy" id="2487771"/>
    <lineage>
        <taxon>Viruses</taxon>
        <taxon>Varidnaviria</taxon>
        <taxon>Bamfordvirae</taxon>
        <taxon>Nucleocytoviricota</taxon>
        <taxon>Megaviricetes</taxon>
        <taxon>Imitervirales</taxon>
        <taxon>Mimiviridae</taxon>
        <taxon>Megamimivirinae</taxon>
    </lineage>
</organism>
<evidence type="ECO:0000256" key="1">
    <source>
        <dbReference type="ARBA" id="ARBA00022598"/>
    </source>
</evidence>